<organism evidence="2 3">
    <name type="scientific">Tulasnella calospora MUT 4182</name>
    <dbReference type="NCBI Taxonomy" id="1051891"/>
    <lineage>
        <taxon>Eukaryota</taxon>
        <taxon>Fungi</taxon>
        <taxon>Dikarya</taxon>
        <taxon>Basidiomycota</taxon>
        <taxon>Agaricomycotina</taxon>
        <taxon>Agaricomycetes</taxon>
        <taxon>Cantharellales</taxon>
        <taxon>Tulasnellaceae</taxon>
        <taxon>Tulasnella</taxon>
    </lineage>
</organism>
<dbReference type="Proteomes" id="UP000054248">
    <property type="component" value="Unassembled WGS sequence"/>
</dbReference>
<dbReference type="EMBL" id="KN823424">
    <property type="protein sequence ID" value="KIO17147.1"/>
    <property type="molecule type" value="Genomic_DNA"/>
</dbReference>
<protein>
    <submittedName>
        <fullName evidence="2">Uncharacterized protein</fullName>
    </submittedName>
</protein>
<evidence type="ECO:0000313" key="3">
    <source>
        <dbReference type="Proteomes" id="UP000054248"/>
    </source>
</evidence>
<reference evidence="3" key="2">
    <citation type="submission" date="2015-01" db="EMBL/GenBank/DDBJ databases">
        <title>Evolutionary Origins and Diversification of the Mycorrhizal Mutualists.</title>
        <authorList>
            <consortium name="DOE Joint Genome Institute"/>
            <consortium name="Mycorrhizal Genomics Consortium"/>
            <person name="Kohler A."/>
            <person name="Kuo A."/>
            <person name="Nagy L.G."/>
            <person name="Floudas D."/>
            <person name="Copeland A."/>
            <person name="Barry K.W."/>
            <person name="Cichocki N."/>
            <person name="Veneault-Fourrey C."/>
            <person name="LaButti K."/>
            <person name="Lindquist E.A."/>
            <person name="Lipzen A."/>
            <person name="Lundell T."/>
            <person name="Morin E."/>
            <person name="Murat C."/>
            <person name="Riley R."/>
            <person name="Ohm R."/>
            <person name="Sun H."/>
            <person name="Tunlid A."/>
            <person name="Henrissat B."/>
            <person name="Grigoriev I.V."/>
            <person name="Hibbett D.S."/>
            <person name="Martin F."/>
        </authorList>
    </citation>
    <scope>NUCLEOTIDE SEQUENCE [LARGE SCALE GENOMIC DNA]</scope>
    <source>
        <strain evidence="3">MUT 4182</strain>
    </source>
</reference>
<dbReference type="AlphaFoldDB" id="A0A0C3L6F9"/>
<reference evidence="2 3" key="1">
    <citation type="submission" date="2014-04" db="EMBL/GenBank/DDBJ databases">
        <authorList>
            <consortium name="DOE Joint Genome Institute"/>
            <person name="Kuo A."/>
            <person name="Girlanda M."/>
            <person name="Perotto S."/>
            <person name="Kohler A."/>
            <person name="Nagy L.G."/>
            <person name="Floudas D."/>
            <person name="Copeland A."/>
            <person name="Barry K.W."/>
            <person name="Cichocki N."/>
            <person name="Veneault-Fourrey C."/>
            <person name="LaButti K."/>
            <person name="Lindquist E.A."/>
            <person name="Lipzen A."/>
            <person name="Lundell T."/>
            <person name="Morin E."/>
            <person name="Murat C."/>
            <person name="Sun H."/>
            <person name="Tunlid A."/>
            <person name="Henrissat B."/>
            <person name="Grigoriev I.V."/>
            <person name="Hibbett D.S."/>
            <person name="Martin F."/>
            <person name="Nordberg H.P."/>
            <person name="Cantor M.N."/>
            <person name="Hua S.X."/>
        </authorList>
    </citation>
    <scope>NUCLEOTIDE SEQUENCE [LARGE SCALE GENOMIC DNA]</scope>
    <source>
        <strain evidence="2 3">MUT 4182</strain>
    </source>
</reference>
<gene>
    <name evidence="2" type="ORF">M407DRAFT_33202</name>
</gene>
<sequence length="98" mass="10309">MSQLSRRALTVAVVPSPVAVNGAPPPANPPTAPRLVVSILRGVYSLVVHAISPNQVQVEEFQDRRTANPQDANTNPSSAAVRARSDPVTKVPIKGAHT</sequence>
<proteinExistence type="predicted"/>
<keyword evidence="3" id="KW-1185">Reference proteome</keyword>
<accession>A0A0C3L6F9</accession>
<feature type="region of interest" description="Disordered" evidence="1">
    <location>
        <begin position="60"/>
        <end position="98"/>
    </location>
</feature>
<evidence type="ECO:0000313" key="2">
    <source>
        <dbReference type="EMBL" id="KIO17147.1"/>
    </source>
</evidence>
<evidence type="ECO:0000256" key="1">
    <source>
        <dbReference type="SAM" id="MobiDB-lite"/>
    </source>
</evidence>
<feature type="compositionally biased region" description="Polar residues" evidence="1">
    <location>
        <begin position="67"/>
        <end position="78"/>
    </location>
</feature>
<name>A0A0C3L6F9_9AGAM</name>
<dbReference type="HOGENOM" id="CLU_2335188_0_0_1"/>